<evidence type="ECO:0000259" key="3">
    <source>
        <dbReference type="PROSITE" id="PS51747"/>
    </source>
</evidence>
<dbReference type="Gene3D" id="3.40.140.10">
    <property type="entry name" value="Cytidine Deaminase, domain 2"/>
    <property type="match status" value="1"/>
</dbReference>
<dbReference type="GO" id="GO:0047974">
    <property type="term" value="F:guanosine deaminase activity"/>
    <property type="evidence" value="ECO:0007669"/>
    <property type="project" value="TreeGrafter"/>
</dbReference>
<dbReference type="InterPro" id="IPR002125">
    <property type="entry name" value="CMP_dCMP_dom"/>
</dbReference>
<organism evidence="4 5">
    <name type="scientific">Roseivivax marinus</name>
    <dbReference type="NCBI Taxonomy" id="1379903"/>
    <lineage>
        <taxon>Bacteria</taxon>
        <taxon>Pseudomonadati</taxon>
        <taxon>Pseudomonadota</taxon>
        <taxon>Alphaproteobacteria</taxon>
        <taxon>Rhodobacterales</taxon>
        <taxon>Roseobacteraceae</taxon>
        <taxon>Roseivivax</taxon>
    </lineage>
</organism>
<dbReference type="GO" id="GO:0006152">
    <property type="term" value="P:purine nucleoside catabolic process"/>
    <property type="evidence" value="ECO:0007669"/>
    <property type="project" value="TreeGrafter"/>
</dbReference>
<dbReference type="EMBL" id="AQQW01000008">
    <property type="protein sequence ID" value="ETW12168.1"/>
    <property type="molecule type" value="Genomic_DNA"/>
</dbReference>
<gene>
    <name evidence="4" type="ORF">ATO8_13772</name>
</gene>
<comment type="caution">
    <text evidence="4">The sequence shown here is derived from an EMBL/GenBank/DDBJ whole genome shotgun (WGS) entry which is preliminary data.</text>
</comment>
<dbReference type="RefSeq" id="WP_043845171.1">
    <property type="nucleotide sequence ID" value="NZ_AQQW01000008.1"/>
</dbReference>
<dbReference type="PROSITE" id="PS00903">
    <property type="entry name" value="CYT_DCMP_DEAMINASES_1"/>
    <property type="match status" value="1"/>
</dbReference>
<reference evidence="4 5" key="1">
    <citation type="journal article" date="2014" name="Antonie Van Leeuwenhoek">
        <title>Roseivivax atlanticus sp. nov., isolated from surface seawater of the Atlantic Ocean.</title>
        <authorList>
            <person name="Li G."/>
            <person name="Lai Q."/>
            <person name="Liu X."/>
            <person name="Sun F."/>
            <person name="Shao Z."/>
        </authorList>
    </citation>
    <scope>NUCLEOTIDE SEQUENCE [LARGE SCALE GENOMIC DNA]</scope>
    <source>
        <strain evidence="4 5">22II-s10s</strain>
    </source>
</reference>
<name>W4HIC8_9RHOB</name>
<evidence type="ECO:0000256" key="1">
    <source>
        <dbReference type="ARBA" id="ARBA00022723"/>
    </source>
</evidence>
<keyword evidence="5" id="KW-1185">Reference proteome</keyword>
<keyword evidence="1" id="KW-0479">Metal-binding</keyword>
<evidence type="ECO:0000313" key="5">
    <source>
        <dbReference type="Proteomes" id="UP000019063"/>
    </source>
</evidence>
<dbReference type="AlphaFoldDB" id="W4HIC8"/>
<dbReference type="Proteomes" id="UP000019063">
    <property type="component" value="Unassembled WGS sequence"/>
</dbReference>
<dbReference type="PANTHER" id="PTHR11079:SF161">
    <property type="entry name" value="CMP_DCMP-TYPE DEAMINASE DOMAIN-CONTAINING PROTEIN"/>
    <property type="match status" value="1"/>
</dbReference>
<dbReference type="PANTHER" id="PTHR11079">
    <property type="entry name" value="CYTOSINE DEAMINASE FAMILY MEMBER"/>
    <property type="match status" value="1"/>
</dbReference>
<accession>W4HIC8</accession>
<feature type="domain" description="CMP/dCMP-type deaminase" evidence="3">
    <location>
        <begin position="6"/>
        <end position="119"/>
    </location>
</feature>
<dbReference type="STRING" id="1379903.ATO8_13772"/>
<dbReference type="eggNOG" id="COG0590">
    <property type="taxonomic scope" value="Bacteria"/>
</dbReference>
<evidence type="ECO:0000313" key="4">
    <source>
        <dbReference type="EMBL" id="ETW12168.1"/>
    </source>
</evidence>
<dbReference type="GO" id="GO:0008270">
    <property type="term" value="F:zinc ion binding"/>
    <property type="evidence" value="ECO:0007669"/>
    <property type="project" value="InterPro"/>
</dbReference>
<dbReference type="Pfam" id="PF00383">
    <property type="entry name" value="dCMP_cyt_deam_1"/>
    <property type="match status" value="1"/>
</dbReference>
<dbReference type="CDD" id="cd01285">
    <property type="entry name" value="nucleoside_deaminase"/>
    <property type="match status" value="1"/>
</dbReference>
<dbReference type="InterPro" id="IPR016193">
    <property type="entry name" value="Cytidine_deaminase-like"/>
</dbReference>
<keyword evidence="2" id="KW-0862">Zinc</keyword>
<dbReference type="PROSITE" id="PS51747">
    <property type="entry name" value="CYT_DCMP_DEAMINASES_2"/>
    <property type="match status" value="1"/>
</dbReference>
<proteinExistence type="predicted"/>
<evidence type="ECO:0000256" key="2">
    <source>
        <dbReference type="ARBA" id="ARBA00022833"/>
    </source>
</evidence>
<sequence>MTPTDAELRALDAVIDRAVQRHADEGGGILFTAAVVMDGETLALCDNESAQDCDASRHAEIVAMARAQQALGRTDLSGATLIASMQPCEMCLSAMRWAGIDRLVFAMTQERAPAFFQLPQLSIDDFARAADGAFDWSGGHGADRVAHIYEDGA</sequence>
<dbReference type="InterPro" id="IPR016192">
    <property type="entry name" value="APOBEC/CMP_deaminase_Zn-bd"/>
</dbReference>
<protein>
    <submittedName>
        <fullName evidence="4">Guanine deaminase</fullName>
    </submittedName>
</protein>
<dbReference type="SUPFAM" id="SSF53927">
    <property type="entry name" value="Cytidine deaminase-like"/>
    <property type="match status" value="1"/>
</dbReference>